<sequence length="331" mass="37060">MEIEEEITPEEVAEINQEATEMKKPRRPRSTGLILTIFASIIVILIGGLASYYYYTFQRQGVASEQELRDIWDETVLATVQLTNKFKTIDQFEKLDVSGSGSFKEALTDANRTVRDGMFSLRNQTGLAVGASTFASKLNAFLDDYSSMLAEMKRIVDRRAEIDNITALDQLLVYQDAMEKSYDDLLLTSRGFIQANLSRDIFDMPDKLVDLLKQQLDTQGTQDDQEKAAKQAAEAIVTQFAQAWQDRNASAMTAALTTGAKREFNQAVLEDSSDIVSFRIISTTLTDQTKANITGQLAKKTPDGVTKTEDWQFVVLKGIGDTWLIDSWQAK</sequence>
<evidence type="ECO:0000313" key="2">
    <source>
        <dbReference type="EMBL" id="OGB73272.1"/>
    </source>
</evidence>
<comment type="caution">
    <text evidence="2">The sequence shown here is derived from an EMBL/GenBank/DDBJ whole genome shotgun (WGS) entry which is preliminary data.</text>
</comment>
<keyword evidence="1" id="KW-0812">Transmembrane</keyword>
<reference evidence="2 3" key="1">
    <citation type="journal article" date="2016" name="Nat. Commun.">
        <title>Thousands of microbial genomes shed light on interconnected biogeochemical processes in an aquifer system.</title>
        <authorList>
            <person name="Anantharaman K."/>
            <person name="Brown C.T."/>
            <person name="Hug L.A."/>
            <person name="Sharon I."/>
            <person name="Castelle C.J."/>
            <person name="Probst A.J."/>
            <person name="Thomas B.C."/>
            <person name="Singh A."/>
            <person name="Wilkins M.J."/>
            <person name="Karaoz U."/>
            <person name="Brodie E.L."/>
            <person name="Williams K.H."/>
            <person name="Hubbard S.S."/>
            <person name="Banfield J.F."/>
        </authorList>
    </citation>
    <scope>NUCLEOTIDE SEQUENCE [LARGE SCALE GENOMIC DNA]</scope>
</reference>
<proteinExistence type="predicted"/>
<gene>
    <name evidence="2" type="ORF">A3K51_00115</name>
</gene>
<keyword evidence="1" id="KW-0472">Membrane</keyword>
<dbReference type="AlphaFoldDB" id="A0A1F4NQV4"/>
<name>A0A1F4NQV4_UNCK3</name>
<evidence type="ECO:0000256" key="1">
    <source>
        <dbReference type="SAM" id="Phobius"/>
    </source>
</evidence>
<dbReference type="EMBL" id="METD01000001">
    <property type="protein sequence ID" value="OGB73272.1"/>
    <property type="molecule type" value="Genomic_DNA"/>
</dbReference>
<protein>
    <submittedName>
        <fullName evidence="2">Uncharacterized protein</fullName>
    </submittedName>
</protein>
<keyword evidence="1" id="KW-1133">Transmembrane helix</keyword>
<dbReference type="Proteomes" id="UP000178085">
    <property type="component" value="Unassembled WGS sequence"/>
</dbReference>
<accession>A0A1F4NQV4</accession>
<organism evidence="2 3">
    <name type="scientific">candidate division Kazan bacterium RIFCSPLOWO2_01_FULL_45_19</name>
    <dbReference type="NCBI Taxonomy" id="1798538"/>
    <lineage>
        <taxon>Bacteria</taxon>
        <taxon>Bacteria division Kazan-3B-28</taxon>
    </lineage>
</organism>
<feature type="transmembrane region" description="Helical" evidence="1">
    <location>
        <begin position="32"/>
        <end position="55"/>
    </location>
</feature>
<evidence type="ECO:0000313" key="3">
    <source>
        <dbReference type="Proteomes" id="UP000178085"/>
    </source>
</evidence>